<dbReference type="Pfam" id="PF06958">
    <property type="entry name" value="Pyocin_S"/>
    <property type="match status" value="1"/>
</dbReference>
<feature type="region of interest" description="Disordered" evidence="4">
    <location>
        <begin position="83"/>
        <end position="102"/>
    </location>
</feature>
<proteinExistence type="predicted"/>
<reference evidence="6 7" key="1">
    <citation type="submission" date="2019-06" db="EMBL/GenBank/DDBJ databases">
        <title>Pseudomonas bimorpha sp. nov. isolated from bovine raw milk and skim milk concentrate.</title>
        <authorList>
            <person name="Hofmann K."/>
            <person name="Huptas C."/>
            <person name="Doll E."/>
            <person name="Scherer S."/>
            <person name="Wenning M."/>
        </authorList>
    </citation>
    <scope>NUCLEOTIDE SEQUENCE [LARGE SCALE GENOMIC DNA]</scope>
    <source>
        <strain evidence="6 7">DSM 108989</strain>
    </source>
</reference>
<evidence type="ECO:0000259" key="5">
    <source>
        <dbReference type="Pfam" id="PF06958"/>
    </source>
</evidence>
<accession>A0ABY3GN00</accession>
<gene>
    <name evidence="6" type="ORF">FJD38_05625</name>
</gene>
<keyword evidence="1" id="KW-0929">Antimicrobial</keyword>
<protein>
    <recommendedName>
        <fullName evidence="5">Pyosin/cloacin translocation domain-containing protein</fullName>
    </recommendedName>
</protein>
<evidence type="ECO:0000256" key="4">
    <source>
        <dbReference type="SAM" id="MobiDB-lite"/>
    </source>
</evidence>
<dbReference type="InterPro" id="IPR016128">
    <property type="entry name" value="Pyosin/cloacin_T_dom"/>
</dbReference>
<comment type="caution">
    <text evidence="6">The sequence shown here is derived from an EMBL/GenBank/DDBJ whole genome shotgun (WGS) entry which is preliminary data.</text>
</comment>
<keyword evidence="7" id="KW-1185">Reference proteome</keyword>
<dbReference type="SUPFAM" id="SSF69369">
    <property type="entry name" value="Cloacin translocation domain"/>
    <property type="match status" value="1"/>
</dbReference>
<feature type="domain" description="Pyosin/cloacin translocation" evidence="5">
    <location>
        <begin position="9"/>
        <end position="93"/>
    </location>
</feature>
<dbReference type="Proteomes" id="UP000318428">
    <property type="component" value="Unassembled WGS sequence"/>
</dbReference>
<sequence>MAEYFDALTGSKAVEPPVRIISKTAVDGQSEVHVAITDGAIVPSKVRVVAATYNPQQNVYSVTTSSIPPSTLTWTNIVNPEYSSTASPAVRPEWGVGNARSS</sequence>
<dbReference type="InterPro" id="IPR036302">
    <property type="entry name" value="Pyosin/cloacin_T_dom_sf"/>
</dbReference>
<evidence type="ECO:0000313" key="6">
    <source>
        <dbReference type="EMBL" id="TWR93091.1"/>
    </source>
</evidence>
<evidence type="ECO:0000256" key="1">
    <source>
        <dbReference type="ARBA" id="ARBA00022529"/>
    </source>
</evidence>
<dbReference type="RefSeq" id="WP_122785788.1">
    <property type="nucleotide sequence ID" value="NZ_VFIO01000001.1"/>
</dbReference>
<keyword evidence="3" id="KW-0078">Bacteriocin</keyword>
<evidence type="ECO:0000256" key="3">
    <source>
        <dbReference type="ARBA" id="ARBA00023048"/>
    </source>
</evidence>
<evidence type="ECO:0000256" key="2">
    <source>
        <dbReference type="ARBA" id="ARBA00023022"/>
    </source>
</evidence>
<evidence type="ECO:0000313" key="7">
    <source>
        <dbReference type="Proteomes" id="UP000318428"/>
    </source>
</evidence>
<organism evidence="6 7">
    <name type="scientific">Pseudomonas saxonica</name>
    <dbReference type="NCBI Taxonomy" id="2600598"/>
    <lineage>
        <taxon>Bacteria</taxon>
        <taxon>Pseudomonadati</taxon>
        <taxon>Pseudomonadota</taxon>
        <taxon>Gammaproteobacteria</taxon>
        <taxon>Pseudomonadales</taxon>
        <taxon>Pseudomonadaceae</taxon>
        <taxon>Pseudomonas</taxon>
    </lineage>
</organism>
<keyword evidence="2" id="KW-0044">Antibiotic</keyword>
<dbReference type="EMBL" id="VFIO01000001">
    <property type="protein sequence ID" value="TWR93091.1"/>
    <property type="molecule type" value="Genomic_DNA"/>
</dbReference>
<name>A0ABY3GN00_9PSED</name>